<sequence length="318" mass="36850">MADAKEEKRQAKLQDKNFVDYRKQEILHDIKPKTKAFNLKKFDDAFPKPNKKKEANMEFGELMHKYLTMRPDGRFATWHGKPQTKKTRKTKLDPNDGKTGLLQKMTSAAGVNKQAKDLPVTNRKATKNYTRAVKNAINQKADFEEDEVDQKRLSEALKFLPKEEVEAKNRYALNAIVDNKPFWLVGDPVVPEDEEEAYVDAEMLSNYTSNPEGSQYIYNETERKEFFPWGPTPQLWNETKHFQNKMLVIGNTLRSIIESTAERKGIPKERVDKGHKPILKWSQKTKIVDYAMESVPLEKTAIYEGKLQNILKENAKKD</sequence>
<dbReference type="OrthoDB" id="5824153at2759"/>
<dbReference type="InParanoid" id="Q19410"/>
<evidence type="ECO:0000313" key="4">
    <source>
        <dbReference type="WormBase" id="F13E9.5"/>
    </source>
</evidence>
<name>Q19410_CAEEL</name>
<keyword evidence="3" id="KW-1185">Reference proteome</keyword>
<dbReference type="PaxDb" id="6239-F13E9.5"/>
<reference evidence="2 3" key="1">
    <citation type="journal article" date="1998" name="Science">
        <title>Genome sequence of the nematode C. elegans: a platform for investigating biology.</title>
        <authorList>
            <consortium name="The C. elegans sequencing consortium"/>
            <person name="Sulson J.E."/>
            <person name="Waterston R."/>
        </authorList>
    </citation>
    <scope>NUCLEOTIDE SEQUENCE [LARGE SCALE GENOMIC DNA]</scope>
    <source>
        <strain evidence="2 3">Bristol N2</strain>
    </source>
</reference>
<protein>
    <submittedName>
        <fullName evidence="2">Enhancer of polycomb-like protein</fullName>
    </submittedName>
</protein>
<dbReference type="AGR" id="WB:WBGene00008754"/>
<dbReference type="HOGENOM" id="CLU_875028_0_0_1"/>
<dbReference type="AlphaFoldDB" id="Q19410"/>
<evidence type="ECO:0000256" key="1">
    <source>
        <dbReference type="SAM" id="MobiDB-lite"/>
    </source>
</evidence>
<dbReference type="UCSC" id="F13E9.5">
    <property type="organism name" value="c. elegans"/>
</dbReference>
<dbReference type="Proteomes" id="UP000001940">
    <property type="component" value="Chromosome IV"/>
</dbReference>
<evidence type="ECO:0000313" key="2">
    <source>
        <dbReference type="EMBL" id="CAA93408.2"/>
    </source>
</evidence>
<feature type="region of interest" description="Disordered" evidence="1">
    <location>
        <begin position="75"/>
        <end position="97"/>
    </location>
</feature>
<dbReference type="GeneID" id="184423"/>
<dbReference type="WormBase" id="F13E9.5">
    <property type="protein sequence ID" value="CE35472"/>
    <property type="gene ID" value="WBGene00008754"/>
</dbReference>
<dbReference type="Bgee" id="WBGene00008754">
    <property type="expression patterns" value="Expressed in adult organism and 1 other cell type or tissue"/>
</dbReference>
<evidence type="ECO:0000313" key="3">
    <source>
        <dbReference type="Proteomes" id="UP000001940"/>
    </source>
</evidence>
<proteinExistence type="predicted"/>
<organism evidence="2 3">
    <name type="scientific">Caenorhabditis elegans</name>
    <dbReference type="NCBI Taxonomy" id="6239"/>
    <lineage>
        <taxon>Eukaryota</taxon>
        <taxon>Metazoa</taxon>
        <taxon>Ecdysozoa</taxon>
        <taxon>Nematoda</taxon>
        <taxon>Chromadorea</taxon>
        <taxon>Rhabditida</taxon>
        <taxon>Rhabditina</taxon>
        <taxon>Rhabditomorpha</taxon>
        <taxon>Rhabditoidea</taxon>
        <taxon>Rhabditidae</taxon>
        <taxon>Peloderinae</taxon>
        <taxon>Caenorhabditis</taxon>
    </lineage>
</organism>
<dbReference type="STRING" id="6239.F13E9.5.1"/>
<dbReference type="OMA" id="INGVPFW"/>
<dbReference type="RefSeq" id="NP_502020.2">
    <property type="nucleotide sequence ID" value="NM_069619.3"/>
</dbReference>
<accession>Q19410</accession>
<dbReference type="eggNOG" id="ENOG502SFEF">
    <property type="taxonomic scope" value="Eukaryota"/>
</dbReference>
<dbReference type="PIR" id="T20843">
    <property type="entry name" value="T20843"/>
</dbReference>
<gene>
    <name evidence="2" type="ORF">CELE_F13E9.5</name>
    <name evidence="2 4" type="ORF">F13E9.5</name>
</gene>
<dbReference type="EMBL" id="BX284604">
    <property type="protein sequence ID" value="CAA93408.2"/>
    <property type="molecule type" value="Genomic_DNA"/>
</dbReference>
<dbReference type="CTD" id="184423"/>
<dbReference type="KEGG" id="cel:CELE_F13E9.5"/>
<dbReference type="FunCoup" id="Q19410">
    <property type="interactions" value="256"/>
</dbReference>